<protein>
    <submittedName>
        <fullName evidence="2">Uncharacterized protein</fullName>
    </submittedName>
</protein>
<evidence type="ECO:0000313" key="3">
    <source>
        <dbReference type="Proteomes" id="UP000607796"/>
    </source>
</evidence>
<evidence type="ECO:0000313" key="2">
    <source>
        <dbReference type="EMBL" id="MBE9640137.1"/>
    </source>
</evidence>
<feature type="region of interest" description="Disordered" evidence="1">
    <location>
        <begin position="35"/>
        <end position="57"/>
    </location>
</feature>
<comment type="caution">
    <text evidence="2">The sequence shown here is derived from an EMBL/GenBank/DDBJ whole genome shotgun (WGS) entry which is preliminary data.</text>
</comment>
<organism evidence="2 3">
    <name type="scientific">Salipiger mangrovisoli</name>
    <dbReference type="NCBI Taxonomy" id="2865933"/>
    <lineage>
        <taxon>Bacteria</taxon>
        <taxon>Pseudomonadati</taxon>
        <taxon>Pseudomonadota</taxon>
        <taxon>Alphaproteobacteria</taxon>
        <taxon>Rhodobacterales</taxon>
        <taxon>Roseobacteraceae</taxon>
        <taxon>Salipiger</taxon>
    </lineage>
</organism>
<accession>A0ABR9X9G7</accession>
<evidence type="ECO:0000256" key="1">
    <source>
        <dbReference type="SAM" id="MobiDB-lite"/>
    </source>
</evidence>
<name>A0ABR9X9G7_9RHOB</name>
<reference evidence="2 3" key="1">
    <citation type="journal article" date="2021" name="Int. J. Syst. Evol. Microbiol.">
        <title>Salipiger mangrovisoli sp. nov., isolated from mangrove soil and the proposal for the reclassification of Paraphaeobacter pallidus as Salipiger pallidus comb. nov.</title>
        <authorList>
            <person name="Du J."/>
            <person name="Liu Y."/>
            <person name="Pei T."/>
            <person name="Deng M.R."/>
            <person name="Zhu H."/>
        </authorList>
    </citation>
    <scope>NUCLEOTIDE SEQUENCE [LARGE SCALE GENOMIC DNA]</scope>
    <source>
        <strain evidence="2 3">6D45A</strain>
    </source>
</reference>
<proteinExistence type="predicted"/>
<keyword evidence="3" id="KW-1185">Reference proteome</keyword>
<dbReference type="EMBL" id="JADFFK010000026">
    <property type="protein sequence ID" value="MBE9640137.1"/>
    <property type="molecule type" value="Genomic_DNA"/>
</dbReference>
<feature type="compositionally biased region" description="Pro residues" evidence="1">
    <location>
        <begin position="46"/>
        <end position="57"/>
    </location>
</feature>
<sequence length="57" mass="6031">MIIVETTGCAPTNALVVEDESHLGVFYAEIPTPALRRRGSRDMPGPAAPSPTPRGVQ</sequence>
<dbReference type="Proteomes" id="UP000607796">
    <property type="component" value="Unassembled WGS sequence"/>
</dbReference>
<gene>
    <name evidence="2" type="ORF">IQ782_25125</name>
</gene>